<keyword evidence="4 6" id="KW-1133">Transmembrane helix</keyword>
<keyword evidence="2" id="KW-1003">Cell membrane</keyword>
<feature type="transmembrane region" description="Helical" evidence="6">
    <location>
        <begin position="297"/>
        <end position="320"/>
    </location>
</feature>
<feature type="transmembrane region" description="Helical" evidence="6">
    <location>
        <begin position="43"/>
        <end position="65"/>
    </location>
</feature>
<evidence type="ECO:0000256" key="6">
    <source>
        <dbReference type="SAM" id="Phobius"/>
    </source>
</evidence>
<evidence type="ECO:0000313" key="7">
    <source>
        <dbReference type="EMBL" id="CAA6811376.1"/>
    </source>
</evidence>
<gene>
    <name evidence="7" type="ORF">HELGO_WM5414</name>
</gene>
<dbReference type="AlphaFoldDB" id="A0A6S6T916"/>
<keyword evidence="3 6" id="KW-0812">Transmembrane</keyword>
<dbReference type="InterPro" id="IPR050833">
    <property type="entry name" value="Poly_Biosynth_Transport"/>
</dbReference>
<feature type="transmembrane region" description="Helical" evidence="6">
    <location>
        <begin position="122"/>
        <end position="141"/>
    </location>
</feature>
<dbReference type="CDD" id="cd13128">
    <property type="entry name" value="MATE_Wzx_like"/>
    <property type="match status" value="1"/>
</dbReference>
<feature type="transmembrane region" description="Helical" evidence="6">
    <location>
        <begin position="332"/>
        <end position="353"/>
    </location>
</feature>
<feature type="transmembrane region" description="Helical" evidence="6">
    <location>
        <begin position="12"/>
        <end position="31"/>
    </location>
</feature>
<evidence type="ECO:0000256" key="2">
    <source>
        <dbReference type="ARBA" id="ARBA00022475"/>
    </source>
</evidence>
<dbReference type="Pfam" id="PF01943">
    <property type="entry name" value="Polysacc_synt"/>
    <property type="match status" value="1"/>
</dbReference>
<feature type="transmembrane region" description="Helical" evidence="6">
    <location>
        <begin position="148"/>
        <end position="168"/>
    </location>
</feature>
<dbReference type="InterPro" id="IPR002797">
    <property type="entry name" value="Polysacc_synth"/>
</dbReference>
<feature type="transmembrane region" description="Helical" evidence="6">
    <location>
        <begin position="387"/>
        <end position="406"/>
    </location>
</feature>
<accession>A0A6S6T916</accession>
<keyword evidence="5 6" id="KW-0472">Membrane</keyword>
<evidence type="ECO:0000256" key="5">
    <source>
        <dbReference type="ARBA" id="ARBA00023136"/>
    </source>
</evidence>
<evidence type="ECO:0000256" key="3">
    <source>
        <dbReference type="ARBA" id="ARBA00022692"/>
    </source>
</evidence>
<dbReference type="PANTHER" id="PTHR30250:SF11">
    <property type="entry name" value="O-ANTIGEN TRANSPORTER-RELATED"/>
    <property type="match status" value="1"/>
</dbReference>
<proteinExistence type="predicted"/>
<evidence type="ECO:0000256" key="4">
    <source>
        <dbReference type="ARBA" id="ARBA00022989"/>
    </source>
</evidence>
<dbReference type="PANTHER" id="PTHR30250">
    <property type="entry name" value="PST FAMILY PREDICTED COLANIC ACID TRANSPORTER"/>
    <property type="match status" value="1"/>
</dbReference>
<feature type="transmembrane region" description="Helical" evidence="6">
    <location>
        <begin position="174"/>
        <end position="196"/>
    </location>
</feature>
<feature type="transmembrane region" description="Helical" evidence="6">
    <location>
        <begin position="86"/>
        <end position="110"/>
    </location>
</feature>
<evidence type="ECO:0000256" key="1">
    <source>
        <dbReference type="ARBA" id="ARBA00004651"/>
    </source>
</evidence>
<reference evidence="7" key="1">
    <citation type="submission" date="2020-01" db="EMBL/GenBank/DDBJ databases">
        <authorList>
            <person name="Meier V. D."/>
            <person name="Meier V D."/>
        </authorList>
    </citation>
    <scope>NUCLEOTIDE SEQUENCE</scope>
    <source>
        <strain evidence="7">HLG_WM_MAG_04</strain>
    </source>
</reference>
<sequence length="414" mass="48416">MIERSDKKRLLSNFFSLASLQGVNYILPLLTFPYLVRVLGIEYFGLLAFATALISYFNIITDYGFNLTATREISIHRENKEKVIEIFSAVMSIKMILMIFSFLLLASIVFTFDKLAKDWEVYLISFGLVIGQALFPVWFFQGMEKMKYITYLNIVAKSIFTVAIFVFVQEKSDFYLVPLFTSLGFVLVGFWSLWIIHNHFNVQFRMQSSERLKHYLVDGWDLFKAQMFVNLYRATNVLLLGILTNTTTVGYYSIAERIINVVVGLFIPANQAIYPFMAKLYQNKKIEFMLFLKKVSFVYLGISSFLFLIMYIFTEEIIIFVNGSMCNEIEEIYYILLFLIFTTPFSTLYGQVMVTKLQSKKISQIVRDIMILNIILVPLGIMFWNTIGMVIVVVALQYFIIWRYFVEIYRRESL</sequence>
<dbReference type="EMBL" id="CACVAX010000034">
    <property type="protein sequence ID" value="CAA6811376.1"/>
    <property type="molecule type" value="Genomic_DNA"/>
</dbReference>
<comment type="subcellular location">
    <subcellularLocation>
        <location evidence="1">Cell membrane</location>
        <topology evidence="1">Multi-pass membrane protein</topology>
    </subcellularLocation>
</comment>
<feature type="transmembrane region" description="Helical" evidence="6">
    <location>
        <begin position="258"/>
        <end position="277"/>
    </location>
</feature>
<name>A0A6S6T916_9BACT</name>
<protein>
    <submittedName>
        <fullName evidence="7">Membrane protein involved in the export of O-antigen, teichoic acid lipoteichoic acids</fullName>
    </submittedName>
</protein>
<dbReference type="GO" id="GO:0005886">
    <property type="term" value="C:plasma membrane"/>
    <property type="evidence" value="ECO:0007669"/>
    <property type="project" value="UniProtKB-SubCell"/>
</dbReference>
<organism evidence="7">
    <name type="scientific">uncultured Sulfurovum sp</name>
    <dbReference type="NCBI Taxonomy" id="269237"/>
    <lineage>
        <taxon>Bacteria</taxon>
        <taxon>Pseudomonadati</taxon>
        <taxon>Campylobacterota</taxon>
        <taxon>Epsilonproteobacteria</taxon>
        <taxon>Campylobacterales</taxon>
        <taxon>Sulfurovaceae</taxon>
        <taxon>Sulfurovum</taxon>
        <taxon>environmental samples</taxon>
    </lineage>
</organism>